<evidence type="ECO:0000256" key="2">
    <source>
        <dbReference type="SAM" id="SignalP"/>
    </source>
</evidence>
<feature type="compositionally biased region" description="Polar residues" evidence="1">
    <location>
        <begin position="51"/>
        <end position="66"/>
    </location>
</feature>
<evidence type="ECO:0000313" key="4">
    <source>
        <dbReference type="Proteomes" id="UP001309876"/>
    </source>
</evidence>
<sequence length="173" mass="17901">MKSFYFAASIAVVSAAALPGGPPDGFGGHGEAHGEGRGNAGWGLWNSSSEPAIPAQTSSSDWSQLTCPPPQPPQTVTQIVTSSMPPPPLQTVTKVITNTLPPPRAATITTTVISSIPAPPPVTKITTVTSIQSAPPPPPSTVTSVITIENIHRQYGHRAHDGDSAASNHYQLE</sequence>
<reference evidence="3 4" key="1">
    <citation type="submission" date="2023-08" db="EMBL/GenBank/DDBJ databases">
        <title>Black Yeasts Isolated from many extreme environments.</title>
        <authorList>
            <person name="Coleine C."/>
            <person name="Stajich J.E."/>
            <person name="Selbmann L."/>
        </authorList>
    </citation>
    <scope>NUCLEOTIDE SEQUENCE [LARGE SCALE GENOMIC DNA]</scope>
    <source>
        <strain evidence="3 4">CCFEE 5910</strain>
    </source>
</reference>
<name>A0AAN7T5B1_9EURO</name>
<feature type="chain" id="PRO_5042990034" evidence="2">
    <location>
        <begin position="16"/>
        <end position="173"/>
    </location>
</feature>
<organism evidence="3 4">
    <name type="scientific">Lithohypha guttulata</name>
    <dbReference type="NCBI Taxonomy" id="1690604"/>
    <lineage>
        <taxon>Eukaryota</taxon>
        <taxon>Fungi</taxon>
        <taxon>Dikarya</taxon>
        <taxon>Ascomycota</taxon>
        <taxon>Pezizomycotina</taxon>
        <taxon>Eurotiomycetes</taxon>
        <taxon>Chaetothyriomycetidae</taxon>
        <taxon>Chaetothyriales</taxon>
        <taxon>Trichomeriaceae</taxon>
        <taxon>Lithohypha</taxon>
    </lineage>
</organism>
<evidence type="ECO:0000256" key="1">
    <source>
        <dbReference type="SAM" id="MobiDB-lite"/>
    </source>
</evidence>
<evidence type="ECO:0000313" key="3">
    <source>
        <dbReference type="EMBL" id="KAK5090293.1"/>
    </source>
</evidence>
<comment type="caution">
    <text evidence="3">The sequence shown here is derived from an EMBL/GenBank/DDBJ whole genome shotgun (WGS) entry which is preliminary data.</text>
</comment>
<dbReference type="EMBL" id="JAVRRJ010000001">
    <property type="protein sequence ID" value="KAK5090293.1"/>
    <property type="molecule type" value="Genomic_DNA"/>
</dbReference>
<dbReference type="AlphaFoldDB" id="A0AAN7T5B1"/>
<dbReference type="Proteomes" id="UP001309876">
    <property type="component" value="Unassembled WGS sequence"/>
</dbReference>
<accession>A0AAN7T5B1</accession>
<protein>
    <submittedName>
        <fullName evidence="3">Uncharacterized protein</fullName>
    </submittedName>
</protein>
<feature type="signal peptide" evidence="2">
    <location>
        <begin position="1"/>
        <end position="15"/>
    </location>
</feature>
<gene>
    <name evidence="3" type="ORF">LTR05_000465</name>
</gene>
<keyword evidence="4" id="KW-1185">Reference proteome</keyword>
<feature type="region of interest" description="Disordered" evidence="1">
    <location>
        <begin position="51"/>
        <end position="88"/>
    </location>
</feature>
<proteinExistence type="predicted"/>
<keyword evidence="2" id="KW-0732">Signal</keyword>